<feature type="compositionally biased region" description="Basic and acidic residues" evidence="13">
    <location>
        <begin position="740"/>
        <end position="749"/>
    </location>
</feature>
<keyword evidence="5 12" id="KW-0819">tRNA processing</keyword>
<dbReference type="GO" id="GO:0160104">
    <property type="term" value="F:tRNA (guanine(26)-N2)-dimethyltransferase activity"/>
    <property type="evidence" value="ECO:0007669"/>
    <property type="project" value="UniProtKB-EC"/>
</dbReference>
<dbReference type="InterPro" id="IPR042296">
    <property type="entry name" value="tRNA_met_Trm1_C"/>
</dbReference>
<dbReference type="PANTHER" id="PTHR10631:SF3">
    <property type="entry name" value="TRNA (GUANINE(26)-N(2))-DIMETHYLTRANSFERASE"/>
    <property type="match status" value="1"/>
</dbReference>
<dbReference type="InterPro" id="IPR029063">
    <property type="entry name" value="SAM-dependent_MTases_sf"/>
</dbReference>
<evidence type="ECO:0000256" key="4">
    <source>
        <dbReference type="ARBA" id="ARBA00022691"/>
    </source>
</evidence>
<feature type="compositionally biased region" description="Basic residues" evidence="13">
    <location>
        <begin position="787"/>
        <end position="797"/>
    </location>
</feature>
<accession>A0A059JKN7</accession>
<feature type="region of interest" description="Disordered" evidence="13">
    <location>
        <begin position="559"/>
        <end position="582"/>
    </location>
</feature>
<keyword evidence="1 12" id="KW-0820">tRNA-binding</keyword>
<dbReference type="Gene3D" id="3.40.50.150">
    <property type="entry name" value="Vaccinia Virus protein VP39"/>
    <property type="match status" value="1"/>
</dbReference>
<keyword evidence="6 12" id="KW-0694">RNA-binding</keyword>
<dbReference type="CDD" id="cd02440">
    <property type="entry name" value="AdoMet_MTases"/>
    <property type="match status" value="1"/>
</dbReference>
<evidence type="ECO:0000256" key="6">
    <source>
        <dbReference type="ARBA" id="ARBA00022884"/>
    </source>
</evidence>
<dbReference type="FunFam" id="3.30.56.70:FF:000001">
    <property type="entry name" value="tRNA (guanine(26)-N(2))-dimethyltransferase"/>
    <property type="match status" value="1"/>
</dbReference>
<dbReference type="PROSITE" id="PS51626">
    <property type="entry name" value="SAM_MT_TRM1"/>
    <property type="match status" value="1"/>
</dbReference>
<dbReference type="EMBL" id="AOKY01000007">
    <property type="protein sequence ID" value="KDB28198.1"/>
    <property type="molecule type" value="Genomic_DNA"/>
</dbReference>
<evidence type="ECO:0000256" key="11">
    <source>
        <dbReference type="ARBA" id="ARBA00083299"/>
    </source>
</evidence>
<keyword evidence="3 12" id="KW-0808">Transferase</keyword>
<feature type="region of interest" description="Disordered" evidence="13">
    <location>
        <begin position="136"/>
        <end position="183"/>
    </location>
</feature>
<feature type="compositionally biased region" description="Basic and acidic residues" evidence="13">
    <location>
        <begin position="154"/>
        <end position="168"/>
    </location>
</feature>
<evidence type="ECO:0000256" key="9">
    <source>
        <dbReference type="ARBA" id="ARBA00077143"/>
    </source>
</evidence>
<evidence type="ECO:0000313" key="15">
    <source>
        <dbReference type="Proteomes" id="UP000024533"/>
    </source>
</evidence>
<dbReference type="SUPFAM" id="SSF53335">
    <property type="entry name" value="S-adenosyl-L-methionine-dependent methyltransferases"/>
    <property type="match status" value="1"/>
</dbReference>
<evidence type="ECO:0000256" key="1">
    <source>
        <dbReference type="ARBA" id="ARBA00022555"/>
    </source>
</evidence>
<dbReference type="Gene3D" id="3.30.56.70">
    <property type="entry name" value="N2,N2-dimethylguanosine tRNA methyltransferase, C-terminal domain"/>
    <property type="match status" value="1"/>
</dbReference>
<evidence type="ECO:0000256" key="13">
    <source>
        <dbReference type="SAM" id="MobiDB-lite"/>
    </source>
</evidence>
<organism evidence="14 15">
    <name type="scientific">Trichophyton interdigitale (strain MR816)</name>
    <dbReference type="NCBI Taxonomy" id="1215338"/>
    <lineage>
        <taxon>Eukaryota</taxon>
        <taxon>Fungi</taxon>
        <taxon>Dikarya</taxon>
        <taxon>Ascomycota</taxon>
        <taxon>Pezizomycotina</taxon>
        <taxon>Eurotiomycetes</taxon>
        <taxon>Eurotiomycetidae</taxon>
        <taxon>Onygenales</taxon>
        <taxon>Arthrodermataceae</taxon>
        <taxon>Trichophyton</taxon>
    </lineage>
</organism>
<dbReference type="AlphaFoldDB" id="A0A059JKN7"/>
<dbReference type="EC" id="2.1.1.216" evidence="7"/>
<keyword evidence="2 12" id="KW-0489">Methyltransferase</keyword>
<dbReference type="STRING" id="1215338.A0A059JKN7"/>
<feature type="compositionally biased region" description="Low complexity" evidence="13">
    <location>
        <begin position="758"/>
        <end position="767"/>
    </location>
</feature>
<dbReference type="OrthoDB" id="6349953at2759"/>
<dbReference type="InterPro" id="IPR002905">
    <property type="entry name" value="Trm1"/>
</dbReference>
<name>A0A059JKN7_TRIIM</name>
<evidence type="ECO:0000256" key="12">
    <source>
        <dbReference type="PROSITE-ProRule" id="PRU00958"/>
    </source>
</evidence>
<dbReference type="GO" id="GO:0002940">
    <property type="term" value="P:tRNA N2-guanine methylation"/>
    <property type="evidence" value="ECO:0007669"/>
    <property type="project" value="TreeGrafter"/>
</dbReference>
<evidence type="ECO:0000256" key="5">
    <source>
        <dbReference type="ARBA" id="ARBA00022694"/>
    </source>
</evidence>
<sequence>MLLGRLGIGPGLGLRCVVTKPLLLLSTTNAKAPSQLARRMASTEETPKLGTISSLPKQGQLIKHGSTVYKTIQEGLAYILVDQKDAEPAKPPPLTQNQKTTEGDRPSVFYNPIQQFNRDLSVLAIRAYGEHATAIKQKKRKLKLKGRKTPTKKAKADEGNERETKPTETDAPSAGDQVKAERAVAGVNKRRWEDEETPVEDTPLKKLCTETRTNGDEITGSTGEEVAMQATDGTVTENTGKIAGNASPKPWTPSFTILDALSASGLRALRYAKEIPFATRVVGNDLSAAAIESMKLNVQHNGLEDRVHPNKGDACAYMYTVGRAQGSPNEPGGIPKFDVVDLDPYGTAAPFLDAAVQSVADGGLLCVTCTDAGVFAGAGYPEKTFALYGGIPIRGSHSHEGGLRLILHAIGTAAGKYGLAIEPMLSLSIDFYARVFVRIHKAPIEVKFAASKTMVSFNCDHGCGSWKTQRLAERKPQTGKDGKTFYSYGLAQGPTAAPNCEHCGFKTHVAGPMWAGPLHNPVFIQRILDLTAGADRDTYQTCPRIEGMLTTALEEDLDLGGSAKEPTPEAEPVQPDTKSQETSLLIPRVDPALIEPYPFFFIVSNLARVLRTSTMPEIQFHGALRSLGYKSTRSHAKPNSIRTNAPWEVVWEIMREWVRLKSPIKPGALTDSTAGAGILRRNRHTLNPVPGEAPGLKALKRDLLTAVDSSRSIAGITMMVQAALYRSGVHQSIETVDRHSLEEMEKNESNDEVESNGSSTRPSSPSTLQDPSTLNVVFDGELGKKALNSHRRKRLKRYQANPRPNWGPIARAHVTNTTKDTT</sequence>
<evidence type="ECO:0000256" key="3">
    <source>
        <dbReference type="ARBA" id="ARBA00022679"/>
    </source>
</evidence>
<proteinExistence type="inferred from homology"/>
<comment type="catalytic activity">
    <reaction evidence="8">
        <text>guanosine(26) in tRNA + 2 S-adenosyl-L-methionine = N(2)-dimethylguanosine(26) in tRNA + 2 S-adenosyl-L-homocysteine + 2 H(+)</text>
        <dbReference type="Rhea" id="RHEA:43140"/>
        <dbReference type="Rhea" id="RHEA-COMP:10359"/>
        <dbReference type="Rhea" id="RHEA-COMP:10360"/>
        <dbReference type="ChEBI" id="CHEBI:15378"/>
        <dbReference type="ChEBI" id="CHEBI:57856"/>
        <dbReference type="ChEBI" id="CHEBI:59789"/>
        <dbReference type="ChEBI" id="CHEBI:74269"/>
        <dbReference type="ChEBI" id="CHEBI:74513"/>
        <dbReference type="EC" id="2.1.1.216"/>
    </reaction>
</comment>
<keyword evidence="15" id="KW-1185">Reference proteome</keyword>
<dbReference type="OMA" id="MKCCHEM"/>
<dbReference type="HOGENOM" id="CLU_010862_2_0_1"/>
<gene>
    <name evidence="14" type="ORF">H109_00040</name>
</gene>
<reference evidence="14 15" key="1">
    <citation type="submission" date="2014-02" db="EMBL/GenBank/DDBJ databases">
        <title>The Genome Sequence of Trichophyton interdigitale MR816.</title>
        <authorList>
            <consortium name="The Broad Institute Genomics Platform"/>
            <person name="Cuomo C.A."/>
            <person name="White T.C."/>
            <person name="Graser Y."/>
            <person name="Martinez-Rossi N."/>
            <person name="Heitman J."/>
            <person name="Young S.K."/>
            <person name="Zeng Q."/>
            <person name="Gargeya S."/>
            <person name="Abouelleil A."/>
            <person name="Alvarado L."/>
            <person name="Chapman S.B."/>
            <person name="Gainer-Dewar J."/>
            <person name="Goldberg J."/>
            <person name="Griggs A."/>
            <person name="Gujja S."/>
            <person name="Hansen M."/>
            <person name="Howarth C."/>
            <person name="Imamovic A."/>
            <person name="Larimer J."/>
            <person name="Martinez D."/>
            <person name="Murphy C."/>
            <person name="Pearson M.D."/>
            <person name="Persinoti G."/>
            <person name="Poon T."/>
            <person name="Priest M."/>
            <person name="Roberts A.D."/>
            <person name="Saif S."/>
            <person name="Shea T.D."/>
            <person name="Sykes S.N."/>
            <person name="Wortman J."/>
            <person name="Nusbaum C."/>
            <person name="Birren B."/>
        </authorList>
    </citation>
    <scope>NUCLEOTIDE SEQUENCE [LARGE SCALE GENOMIC DNA]</scope>
    <source>
        <strain evidence="14 15">MR816</strain>
    </source>
</reference>
<keyword evidence="4 12" id="KW-0949">S-adenosyl-L-methionine</keyword>
<dbReference type="Proteomes" id="UP000024533">
    <property type="component" value="Unassembled WGS sequence"/>
</dbReference>
<dbReference type="GO" id="GO:0000049">
    <property type="term" value="F:tRNA binding"/>
    <property type="evidence" value="ECO:0007669"/>
    <property type="project" value="UniProtKB-UniRule"/>
</dbReference>
<evidence type="ECO:0000313" key="14">
    <source>
        <dbReference type="EMBL" id="KDB28198.1"/>
    </source>
</evidence>
<dbReference type="FunFam" id="3.40.50.150:FF:000051">
    <property type="entry name" value="tRNA (guanine(26)-N(2))-dimethyltransferase"/>
    <property type="match status" value="1"/>
</dbReference>
<feature type="compositionally biased region" description="Basic residues" evidence="13">
    <location>
        <begin position="136"/>
        <end position="153"/>
    </location>
</feature>
<comment type="caution">
    <text evidence="14">The sequence shown here is derived from an EMBL/GenBank/DDBJ whole genome shotgun (WGS) entry which is preliminary data.</text>
</comment>
<protein>
    <recommendedName>
        <fullName evidence="7">tRNA (guanine(26)-N(2))-dimethyltransferase</fullName>
        <ecNumber evidence="7">2.1.1.216</ecNumber>
    </recommendedName>
    <alternativeName>
        <fullName evidence="10">tRNA 2,2-dimethylguanosine-26 methyltransferase</fullName>
    </alternativeName>
    <alternativeName>
        <fullName evidence="9">tRNA(guanine-26,N(2)-N(2)) methyltransferase</fullName>
    </alternativeName>
    <alternativeName>
        <fullName evidence="11">tRNA(m(2,2)G26)dimethyltransferase</fullName>
    </alternativeName>
</protein>
<evidence type="ECO:0000256" key="8">
    <source>
        <dbReference type="ARBA" id="ARBA00051897"/>
    </source>
</evidence>
<dbReference type="GO" id="GO:0005634">
    <property type="term" value="C:nucleus"/>
    <property type="evidence" value="ECO:0007669"/>
    <property type="project" value="TreeGrafter"/>
</dbReference>
<feature type="region of interest" description="Disordered" evidence="13">
    <location>
        <begin position="740"/>
        <end position="822"/>
    </location>
</feature>
<evidence type="ECO:0000256" key="7">
    <source>
        <dbReference type="ARBA" id="ARBA00039099"/>
    </source>
</evidence>
<dbReference type="Pfam" id="PF02005">
    <property type="entry name" value="TRM"/>
    <property type="match status" value="2"/>
</dbReference>
<dbReference type="PANTHER" id="PTHR10631">
    <property type="entry name" value="N 2 ,N 2 -DIMETHYLGUANOSINE TRNA METHYLTRANSFERASE"/>
    <property type="match status" value="1"/>
</dbReference>
<feature type="region of interest" description="Disordered" evidence="13">
    <location>
        <begin position="87"/>
        <end position="107"/>
    </location>
</feature>
<evidence type="ECO:0000256" key="10">
    <source>
        <dbReference type="ARBA" id="ARBA00082896"/>
    </source>
</evidence>
<evidence type="ECO:0000256" key="2">
    <source>
        <dbReference type="ARBA" id="ARBA00022603"/>
    </source>
</evidence>
<comment type="similarity">
    <text evidence="12">Belongs to the class I-like SAM-binding methyltransferase superfamily. Trm1 family.</text>
</comment>